<dbReference type="GO" id="GO:0016491">
    <property type="term" value="F:oxidoreductase activity"/>
    <property type="evidence" value="ECO:0007669"/>
    <property type="project" value="UniProtKB-KW"/>
</dbReference>
<dbReference type="InterPro" id="IPR036291">
    <property type="entry name" value="NAD(P)-bd_dom_sf"/>
</dbReference>
<dbReference type="OrthoDB" id="9792085at2"/>
<dbReference type="AlphaFoldDB" id="A0A368SZ44"/>
<evidence type="ECO:0000256" key="2">
    <source>
        <dbReference type="ARBA" id="ARBA00023002"/>
    </source>
</evidence>
<proteinExistence type="inferred from homology"/>
<dbReference type="PANTHER" id="PTHR42840">
    <property type="entry name" value="NAD(P)-BINDING ROSSMANN-FOLD SUPERFAMILY PROTEIN-RELATED"/>
    <property type="match status" value="1"/>
</dbReference>
<organism evidence="5 6">
    <name type="scientific">Marinitenerispora sediminis</name>
    <dbReference type="NCBI Taxonomy" id="1931232"/>
    <lineage>
        <taxon>Bacteria</taxon>
        <taxon>Bacillati</taxon>
        <taxon>Actinomycetota</taxon>
        <taxon>Actinomycetes</taxon>
        <taxon>Streptosporangiales</taxon>
        <taxon>Nocardiopsidaceae</taxon>
        <taxon>Marinitenerispora</taxon>
    </lineage>
</organism>
<dbReference type="RefSeq" id="WP_114433569.1">
    <property type="nucleotide sequence ID" value="NZ_QEIN01000292.1"/>
</dbReference>
<keyword evidence="6" id="KW-1185">Reference proteome</keyword>
<dbReference type="Pfam" id="PF22725">
    <property type="entry name" value="GFO_IDH_MocA_C3"/>
    <property type="match status" value="1"/>
</dbReference>
<feature type="domain" description="Gfo/Idh/MocA-like oxidoreductase N-terminal" evidence="3">
    <location>
        <begin position="1"/>
        <end position="119"/>
    </location>
</feature>
<dbReference type="Proteomes" id="UP000253318">
    <property type="component" value="Unassembled WGS sequence"/>
</dbReference>
<comment type="similarity">
    <text evidence="1">Belongs to the Gfo/Idh/MocA family.</text>
</comment>
<dbReference type="EMBL" id="QEIN01000292">
    <property type="protein sequence ID" value="RCV50222.1"/>
    <property type="molecule type" value="Genomic_DNA"/>
</dbReference>
<dbReference type="Gene3D" id="3.30.360.10">
    <property type="entry name" value="Dihydrodipicolinate Reductase, domain 2"/>
    <property type="match status" value="1"/>
</dbReference>
<feature type="domain" description="GFO/IDH/MocA-like oxidoreductase" evidence="4">
    <location>
        <begin position="127"/>
        <end position="247"/>
    </location>
</feature>
<dbReference type="SUPFAM" id="SSF51735">
    <property type="entry name" value="NAD(P)-binding Rossmann-fold domains"/>
    <property type="match status" value="1"/>
</dbReference>
<dbReference type="GO" id="GO:0000166">
    <property type="term" value="F:nucleotide binding"/>
    <property type="evidence" value="ECO:0007669"/>
    <property type="project" value="InterPro"/>
</dbReference>
<keyword evidence="2" id="KW-0560">Oxidoreductase</keyword>
<evidence type="ECO:0000256" key="1">
    <source>
        <dbReference type="ARBA" id="ARBA00010928"/>
    </source>
</evidence>
<dbReference type="InterPro" id="IPR055170">
    <property type="entry name" value="GFO_IDH_MocA-like_dom"/>
</dbReference>
<evidence type="ECO:0000313" key="5">
    <source>
        <dbReference type="EMBL" id="RCV50222.1"/>
    </source>
</evidence>
<evidence type="ECO:0000259" key="4">
    <source>
        <dbReference type="Pfam" id="PF22725"/>
    </source>
</evidence>
<reference evidence="5 6" key="1">
    <citation type="submission" date="2018-04" db="EMBL/GenBank/DDBJ databases">
        <title>Novel actinobacteria from marine sediment.</title>
        <authorList>
            <person name="Ng Z.Y."/>
            <person name="Tan G.Y.A."/>
        </authorList>
    </citation>
    <scope>NUCLEOTIDE SEQUENCE [LARGE SCALE GENOMIC DNA]</scope>
    <source>
        <strain evidence="5 6">TPS81</strain>
    </source>
</reference>
<accession>A0A368SZ44</accession>
<name>A0A368SZ44_9ACTN</name>
<evidence type="ECO:0000313" key="6">
    <source>
        <dbReference type="Proteomes" id="UP000253318"/>
    </source>
</evidence>
<dbReference type="Pfam" id="PF01408">
    <property type="entry name" value="GFO_IDH_MocA"/>
    <property type="match status" value="1"/>
</dbReference>
<comment type="caution">
    <text evidence="5">The sequence shown here is derived from an EMBL/GenBank/DDBJ whole genome shotgun (WGS) entry which is preliminary data.</text>
</comment>
<dbReference type="PANTHER" id="PTHR42840:SF3">
    <property type="entry name" value="BINDING ROSSMANN FOLD OXIDOREDUCTASE, PUTATIVE (AFU_ORTHOLOGUE AFUA_2G10240)-RELATED"/>
    <property type="match status" value="1"/>
</dbReference>
<dbReference type="Gene3D" id="3.40.50.720">
    <property type="entry name" value="NAD(P)-binding Rossmann-like Domain"/>
    <property type="match status" value="1"/>
</dbReference>
<sequence>MRIGLIGPGRIGAAHAAAIADRPEVTELVLADADPGRAAEVAARLGVRAAADVADLFTPGAVDALVVTAATPAHPGLITAGARAGLPVFCEKPVAPDIAGTLEVLREVERSGADVHIGFQRRFDAGYQRARRAVRDGEIGDLHRVHAVTADAEPPHASYIPASGGIFRDCHVHDLDIVRWVTGREIVEVFAYGSNRGAAFFAEAGDVDNAAALLRLDDDTLVTLQGSRYNGGGYDVRMEVAGSRGTVAVGLDDRTALESAEPGAAFPGGAPHRDFWSRFAPAYEAEVTAFLEMAAGAAPSPCTVADALASLLAAEAADRSLRERRLV</sequence>
<protein>
    <submittedName>
        <fullName evidence="5">Dehydrogenase</fullName>
    </submittedName>
</protein>
<evidence type="ECO:0000259" key="3">
    <source>
        <dbReference type="Pfam" id="PF01408"/>
    </source>
</evidence>
<feature type="non-terminal residue" evidence="5">
    <location>
        <position position="327"/>
    </location>
</feature>
<dbReference type="SUPFAM" id="SSF55347">
    <property type="entry name" value="Glyceraldehyde-3-phosphate dehydrogenase-like, C-terminal domain"/>
    <property type="match status" value="1"/>
</dbReference>
<dbReference type="InterPro" id="IPR000683">
    <property type="entry name" value="Gfo/Idh/MocA-like_OxRdtase_N"/>
</dbReference>
<gene>
    <name evidence="5" type="ORF">DEF24_24440</name>
</gene>